<dbReference type="RefSeq" id="WP_147926833.1">
    <property type="nucleotide sequence ID" value="NZ_VKAC01000007.1"/>
</dbReference>
<evidence type="ECO:0000259" key="3">
    <source>
        <dbReference type="Pfam" id="PF25838"/>
    </source>
</evidence>
<dbReference type="Pfam" id="PF25838">
    <property type="entry name" value="Apionate_lact_M"/>
    <property type="match status" value="1"/>
</dbReference>
<evidence type="ECO:0000256" key="1">
    <source>
        <dbReference type="SAM" id="MobiDB-lite"/>
    </source>
</evidence>
<evidence type="ECO:0000313" key="4">
    <source>
        <dbReference type="EMBL" id="TXR55777.1"/>
    </source>
</evidence>
<proteinExistence type="predicted"/>
<dbReference type="InterPro" id="IPR058788">
    <property type="entry name" value="ApnL_N"/>
</dbReference>
<sequence length="609" mass="63291">MSTRTDAAAAWLEPGTDHRRGDWSWQLRGDEVADIGYRGRHLLRSVRAVSRDADWGTRALRASAVRETTTGVQVDVTVDDEDGSALLVGTVTVEAVHARLTVTARLEAQAEVRTNRTGLVVLHPTHLAGTALAVTHPGGDVEATQFPRSVSPHQPAVEIAGLSWTDGGLDVAVGLEGDVFEMEDQRNWTDASFKTYSRPLALPFPYRVAAGEVVHQQVQLSVRTTGTTTTGATTGATGSGAGRHRSGHQSETVRLTAAETFPEIAVGAATAPDPAPAPAAVGSAVLVELELGDPRWRAALARARDAGLPLDVRVVLDARDARHLAALDALVVALVGTDVVRIAAFDVGRHVTDVVTGAVLRASLEAAGLEAPVVGGARSHFTQLNREQEDLASGLLGTTFSTTPLFHAVGTEQLVESVAVQRTVAEQAVAIAGGGPVHVGPVTLRPRFNDVATTPPSPPDAPTDDGTAAPPEGLPEGYGAQQQGHDDPRQSAPQLAAWTIASAAALAVPGVASLTYFEEWGPRGIRTADGDDLPVAAALRALADLAGGERLVGPSPDGLVWAVGATRGRTTTVLAANLDTRPRRLVVETPWGSLITGLGAGAWSASTLG</sequence>
<organism evidence="4 5">
    <name type="scientific">Quadrisphaera setariae</name>
    <dbReference type="NCBI Taxonomy" id="2593304"/>
    <lineage>
        <taxon>Bacteria</taxon>
        <taxon>Bacillati</taxon>
        <taxon>Actinomycetota</taxon>
        <taxon>Actinomycetes</taxon>
        <taxon>Kineosporiales</taxon>
        <taxon>Kineosporiaceae</taxon>
        <taxon>Quadrisphaera</taxon>
    </lineage>
</organism>
<accession>A0A5C8ZD89</accession>
<feature type="compositionally biased region" description="Low complexity" evidence="1">
    <location>
        <begin position="224"/>
        <end position="236"/>
    </location>
</feature>
<dbReference type="Pfam" id="PF25837">
    <property type="entry name" value="Apionate_lact_N"/>
    <property type="match status" value="1"/>
</dbReference>
<gene>
    <name evidence="4" type="ORF">FMM08_13225</name>
</gene>
<dbReference type="Proteomes" id="UP000321234">
    <property type="component" value="Unassembled WGS sequence"/>
</dbReference>
<dbReference type="AlphaFoldDB" id="A0A5C8ZD89"/>
<dbReference type="InterPro" id="IPR058787">
    <property type="entry name" value="ApnL_M"/>
</dbReference>
<feature type="region of interest" description="Disordered" evidence="1">
    <location>
        <begin position="224"/>
        <end position="250"/>
    </location>
</feature>
<feature type="region of interest" description="Disordered" evidence="1">
    <location>
        <begin position="447"/>
        <end position="492"/>
    </location>
</feature>
<protein>
    <submittedName>
        <fullName evidence="4">Uncharacterized protein</fullName>
    </submittedName>
</protein>
<feature type="domain" description="D-apionate lactonase TIM barrel" evidence="3">
    <location>
        <begin position="291"/>
        <end position="547"/>
    </location>
</feature>
<feature type="domain" description="D-apionate lactonase N-terminal" evidence="2">
    <location>
        <begin position="13"/>
        <end position="224"/>
    </location>
</feature>
<name>A0A5C8ZD89_9ACTN</name>
<evidence type="ECO:0000313" key="5">
    <source>
        <dbReference type="Proteomes" id="UP000321234"/>
    </source>
</evidence>
<evidence type="ECO:0000259" key="2">
    <source>
        <dbReference type="Pfam" id="PF25837"/>
    </source>
</evidence>
<dbReference type="EMBL" id="VKAC01000007">
    <property type="protein sequence ID" value="TXR55777.1"/>
    <property type="molecule type" value="Genomic_DNA"/>
</dbReference>
<reference evidence="4 5" key="1">
    <citation type="submission" date="2019-07" db="EMBL/GenBank/DDBJ databases">
        <title>Quadrisphaera sp. strain DD2A genome sequencing and assembly.</title>
        <authorList>
            <person name="Kim I."/>
        </authorList>
    </citation>
    <scope>NUCLEOTIDE SEQUENCE [LARGE SCALE GENOMIC DNA]</scope>
    <source>
        <strain evidence="4 5">DD2A</strain>
    </source>
</reference>
<keyword evidence="5" id="KW-1185">Reference proteome</keyword>
<comment type="caution">
    <text evidence="4">The sequence shown here is derived from an EMBL/GenBank/DDBJ whole genome shotgun (WGS) entry which is preliminary data.</text>
</comment>
<dbReference type="OrthoDB" id="931854at2"/>